<evidence type="ECO:0000313" key="4">
    <source>
        <dbReference type="Proteomes" id="UP000198508"/>
    </source>
</evidence>
<dbReference type="InterPro" id="IPR035940">
    <property type="entry name" value="CAP_sf"/>
</dbReference>
<keyword evidence="1" id="KW-0732">Signal</keyword>
<evidence type="ECO:0000259" key="2">
    <source>
        <dbReference type="Pfam" id="PF00188"/>
    </source>
</evidence>
<reference evidence="4" key="1">
    <citation type="submission" date="2016-10" db="EMBL/GenBank/DDBJ databases">
        <authorList>
            <person name="Varghese N."/>
            <person name="Submissions S."/>
        </authorList>
    </citation>
    <scope>NUCLEOTIDE SEQUENCE [LARGE SCALE GENOMIC DNA]</scope>
    <source>
        <strain evidence="4">NLAE-zl-G277</strain>
    </source>
</reference>
<dbReference type="STRING" id="460384.SAMN05216313_105195"/>
<dbReference type="PANTHER" id="PTHR31157:SF1">
    <property type="entry name" value="SCP DOMAIN-CONTAINING PROTEIN"/>
    <property type="match status" value="1"/>
</dbReference>
<name>A0A1I0E0W0_9FIRM</name>
<dbReference type="AlphaFoldDB" id="A0A1I0E0W0"/>
<sequence length="237" mass="25264">MRKLPLYAMTALAAMTMTGTMAMTSQAAVLTYVVGGSGSYGCDYGNGQVIGWGNMRPDGNGPQIVFPDFNVPNMPDNNMPMFPDMELPVLPDGGNSQLPDIGVPSQPDQNGSVSAYAVKVVELVNAERAKAGLQPVKANSRMMGAAEVRAKEIERSFSHTRPDGSGFSTVLTQNGVSFRGSGENIAYGQPTPEAVMETWMNSAGHRGNILNGQFTDIGVGYYENGSGVGYWVQVFTY</sequence>
<dbReference type="EMBL" id="FOIM01000005">
    <property type="protein sequence ID" value="SET38602.1"/>
    <property type="molecule type" value="Genomic_DNA"/>
</dbReference>
<dbReference type="InterPro" id="IPR014044">
    <property type="entry name" value="CAP_dom"/>
</dbReference>
<keyword evidence="4" id="KW-1185">Reference proteome</keyword>
<accession>A0A1I0E0W0</accession>
<dbReference type="PANTHER" id="PTHR31157">
    <property type="entry name" value="SCP DOMAIN-CONTAINING PROTEIN"/>
    <property type="match status" value="1"/>
</dbReference>
<evidence type="ECO:0000256" key="1">
    <source>
        <dbReference type="SAM" id="SignalP"/>
    </source>
</evidence>
<feature type="domain" description="SCP" evidence="2">
    <location>
        <begin position="121"/>
        <end position="235"/>
    </location>
</feature>
<feature type="signal peptide" evidence="1">
    <location>
        <begin position="1"/>
        <end position="27"/>
    </location>
</feature>
<dbReference type="Pfam" id="PF00188">
    <property type="entry name" value="CAP"/>
    <property type="match status" value="1"/>
</dbReference>
<dbReference type="SUPFAM" id="SSF55797">
    <property type="entry name" value="PR-1-like"/>
    <property type="match status" value="1"/>
</dbReference>
<evidence type="ECO:0000313" key="3">
    <source>
        <dbReference type="EMBL" id="SET38602.1"/>
    </source>
</evidence>
<organism evidence="3 4">
    <name type="scientific">Enterocloster lavalensis</name>
    <dbReference type="NCBI Taxonomy" id="460384"/>
    <lineage>
        <taxon>Bacteria</taxon>
        <taxon>Bacillati</taxon>
        <taxon>Bacillota</taxon>
        <taxon>Clostridia</taxon>
        <taxon>Lachnospirales</taxon>
        <taxon>Lachnospiraceae</taxon>
        <taxon>Enterocloster</taxon>
    </lineage>
</organism>
<dbReference type="CDD" id="cd05379">
    <property type="entry name" value="CAP_bacterial"/>
    <property type="match status" value="1"/>
</dbReference>
<proteinExistence type="predicted"/>
<protein>
    <submittedName>
        <fullName evidence="3">Uncharacterized conserved protein YkwD, contains CAP (CSP/antigen 5/PR1) domain</fullName>
    </submittedName>
</protein>
<feature type="chain" id="PRO_5011721154" evidence="1">
    <location>
        <begin position="28"/>
        <end position="237"/>
    </location>
</feature>
<dbReference type="RefSeq" id="WP_092361862.1">
    <property type="nucleotide sequence ID" value="NZ_FOIM01000005.1"/>
</dbReference>
<gene>
    <name evidence="3" type="ORF">SAMN05216313_105195</name>
</gene>
<dbReference type="Gene3D" id="3.40.33.10">
    <property type="entry name" value="CAP"/>
    <property type="match status" value="1"/>
</dbReference>
<dbReference type="Proteomes" id="UP000198508">
    <property type="component" value="Unassembled WGS sequence"/>
</dbReference>